<feature type="coiled-coil region" evidence="1">
    <location>
        <begin position="289"/>
        <end position="410"/>
    </location>
</feature>
<organism evidence="3 4">
    <name type="scientific">Rhynchophorus ferrugineus</name>
    <name type="common">Red palm weevil</name>
    <name type="synonym">Curculio ferrugineus</name>
    <dbReference type="NCBI Taxonomy" id="354439"/>
    <lineage>
        <taxon>Eukaryota</taxon>
        <taxon>Metazoa</taxon>
        <taxon>Ecdysozoa</taxon>
        <taxon>Arthropoda</taxon>
        <taxon>Hexapoda</taxon>
        <taxon>Insecta</taxon>
        <taxon>Pterygota</taxon>
        <taxon>Neoptera</taxon>
        <taxon>Endopterygota</taxon>
        <taxon>Coleoptera</taxon>
        <taxon>Polyphaga</taxon>
        <taxon>Cucujiformia</taxon>
        <taxon>Curculionidae</taxon>
        <taxon>Dryophthorinae</taxon>
        <taxon>Rhynchophorus</taxon>
    </lineage>
</organism>
<feature type="non-terminal residue" evidence="3">
    <location>
        <position position="793"/>
    </location>
</feature>
<feature type="coiled-coil region" evidence="1">
    <location>
        <begin position="445"/>
        <end position="559"/>
    </location>
</feature>
<sequence length="793" mass="92388">QPDNSSSSFQITSQQNGENKWDWTPEDETDTKDDLTNLKILVNELETEKNDLIAQLEQLDAENQQNLCQLLQHQHKAATIREKNLEKQLKDLKISQTSSINDKTNHDLTVELEETKKELSVLKSTHGTLEKTLEDLKNANENEILKLQSDLSKSENELKEVYTELLQAKEQIIFSESKSKEDAENYKKLAFILDSYEKQNDLNTASCEIEELKKSHESALKDFGEKIGKLNEDYKNLKLKNDDMHRAYINILTENVKRYLNSEYVNYEPSEDPQVMEFNKHVESIFKILLDFKDKCQSLERQILETTQEKNNLLNEKNNEIEKLLQHSDVLSREVIHKTETIKELETEITNLITSNDMLMSEIESCKSNSVLQPISESNEDSMVLLETALDNANEKIKELEKIVENESKSPEPMESTILNHEDYRELLSSYDSLKIDHDTTVKELIQTKSELADAQNDNDILKSQLDKNKADFENTEYQLSEANFTIDNLREEMEVLNVKLSQLSKQHDQMKTESMNNIDLKSDLNELKEKLITEEDLRRNAEGQIKSLTEKVQKSKMSETSLKLQYDTLSKENIFLSETKVNLENSVANLKTCLTDCENKYTNILQKYDEVLLKCEDLNTQLHQKEIEQFSLNNQLIDIKEQNEKLSKLTEDNDSLIELKAQLKLKEEEILRIVDELNDCKNMYEELQNDRKVDNDRHQSLISRHEEEIRLLRAELQKILDSNNGESQETEELRKEILSLQKQVEELTTSRNELINMITVKHQESVTYHNEIQRLLDVLQKETDKSAKMEAQ</sequence>
<dbReference type="EMBL" id="JAACXV010010569">
    <property type="protein sequence ID" value="KAF7275403.1"/>
    <property type="molecule type" value="Genomic_DNA"/>
</dbReference>
<keyword evidence="4" id="KW-1185">Reference proteome</keyword>
<keyword evidence="1" id="KW-0175">Coiled coil</keyword>
<feature type="non-terminal residue" evidence="3">
    <location>
        <position position="1"/>
    </location>
</feature>
<feature type="region of interest" description="Disordered" evidence="2">
    <location>
        <begin position="1"/>
        <end position="29"/>
    </location>
</feature>
<feature type="compositionally biased region" description="Polar residues" evidence="2">
    <location>
        <begin position="1"/>
        <end position="18"/>
    </location>
</feature>
<comment type="caution">
    <text evidence="3">The sequence shown here is derived from an EMBL/GenBank/DDBJ whole genome shotgun (WGS) entry which is preliminary data.</text>
</comment>
<evidence type="ECO:0000256" key="2">
    <source>
        <dbReference type="SAM" id="MobiDB-lite"/>
    </source>
</evidence>
<feature type="coiled-coil region" evidence="1">
    <location>
        <begin position="202"/>
        <end position="247"/>
    </location>
</feature>
<accession>A0A834IB64</accession>
<proteinExistence type="predicted"/>
<evidence type="ECO:0000256" key="1">
    <source>
        <dbReference type="SAM" id="Coils"/>
    </source>
</evidence>
<protein>
    <submittedName>
        <fullName evidence="3">Uncharacterized protein</fullName>
    </submittedName>
</protein>
<gene>
    <name evidence="3" type="ORF">GWI33_011786</name>
</gene>
<evidence type="ECO:0000313" key="4">
    <source>
        <dbReference type="Proteomes" id="UP000625711"/>
    </source>
</evidence>
<feature type="coiled-coil region" evidence="1">
    <location>
        <begin position="35"/>
        <end position="171"/>
    </location>
</feature>
<feature type="coiled-coil region" evidence="1">
    <location>
        <begin position="609"/>
        <end position="793"/>
    </location>
</feature>
<dbReference type="Proteomes" id="UP000625711">
    <property type="component" value="Unassembled WGS sequence"/>
</dbReference>
<name>A0A834IB64_RHYFE</name>
<reference evidence="3" key="1">
    <citation type="submission" date="2020-08" db="EMBL/GenBank/DDBJ databases">
        <title>Genome sequencing and assembly of the red palm weevil Rhynchophorus ferrugineus.</title>
        <authorList>
            <person name="Dias G.B."/>
            <person name="Bergman C.M."/>
            <person name="Manee M."/>
        </authorList>
    </citation>
    <scope>NUCLEOTIDE SEQUENCE</scope>
    <source>
        <strain evidence="3">AA-2017</strain>
        <tissue evidence="3">Whole larva</tissue>
    </source>
</reference>
<dbReference type="AlphaFoldDB" id="A0A834IB64"/>
<evidence type="ECO:0000313" key="3">
    <source>
        <dbReference type="EMBL" id="KAF7275403.1"/>
    </source>
</evidence>
<dbReference type="OrthoDB" id="425925at2759"/>